<evidence type="ECO:0000256" key="2">
    <source>
        <dbReference type="ARBA" id="ARBA00022722"/>
    </source>
</evidence>
<dbReference type="Pfam" id="PF01850">
    <property type="entry name" value="PIN"/>
    <property type="match status" value="1"/>
</dbReference>
<dbReference type="GO" id="GO:0016788">
    <property type="term" value="F:hydrolase activity, acting on ester bonds"/>
    <property type="evidence" value="ECO:0007669"/>
    <property type="project" value="InterPro"/>
</dbReference>
<dbReference type="GO" id="GO:0000287">
    <property type="term" value="F:magnesium ion binding"/>
    <property type="evidence" value="ECO:0007669"/>
    <property type="project" value="UniProtKB-UniRule"/>
</dbReference>
<comment type="caution">
    <text evidence="7">The sequence shown here is derived from an EMBL/GenBank/DDBJ whole genome shotgun (WGS) entry which is preliminary data.</text>
</comment>
<dbReference type="InterPro" id="IPR002716">
    <property type="entry name" value="PIN_dom"/>
</dbReference>
<keyword evidence="3 5" id="KW-0479">Metal-binding</keyword>
<accession>A0A2A2AGJ9</accession>
<keyword evidence="4 5" id="KW-0378">Hydrolase</keyword>
<evidence type="ECO:0000313" key="8">
    <source>
        <dbReference type="Proteomes" id="UP000218054"/>
    </source>
</evidence>
<evidence type="ECO:0000256" key="4">
    <source>
        <dbReference type="ARBA" id="ARBA00022801"/>
    </source>
</evidence>
<feature type="binding site" evidence="5">
    <location>
        <position position="108"/>
    </location>
    <ligand>
        <name>Mg(2+)</name>
        <dbReference type="ChEBI" id="CHEBI:18420"/>
    </ligand>
</feature>
<dbReference type="InterPro" id="IPR022907">
    <property type="entry name" value="VapC_family"/>
</dbReference>
<dbReference type="Gene3D" id="3.40.50.1010">
    <property type="entry name" value="5'-nuclease"/>
    <property type="match status" value="1"/>
</dbReference>
<comment type="cofactor">
    <cofactor evidence="5">
        <name>Mg(2+)</name>
        <dbReference type="ChEBI" id="CHEBI:18420"/>
    </cofactor>
</comment>
<comment type="function">
    <text evidence="5">Toxic component of a toxin-antitoxin (TA) system. An RNase.</text>
</comment>
<proteinExistence type="inferred from homology"/>
<dbReference type="HAMAP" id="MF_00265">
    <property type="entry name" value="VapC_Nob1"/>
    <property type="match status" value="1"/>
</dbReference>
<dbReference type="GO" id="GO:0004540">
    <property type="term" value="F:RNA nuclease activity"/>
    <property type="evidence" value="ECO:0007669"/>
    <property type="project" value="InterPro"/>
</dbReference>
<dbReference type="GO" id="GO:0045926">
    <property type="term" value="P:negative regulation of growth"/>
    <property type="evidence" value="ECO:0007669"/>
    <property type="project" value="UniProtKB-ARBA"/>
</dbReference>
<keyword evidence="1 5" id="KW-1277">Toxin-antitoxin system</keyword>
<evidence type="ECO:0000256" key="5">
    <source>
        <dbReference type="HAMAP-Rule" id="MF_00265"/>
    </source>
</evidence>
<comment type="similarity">
    <text evidence="5">Belongs to the PINc/VapC protein family.</text>
</comment>
<evidence type="ECO:0000256" key="1">
    <source>
        <dbReference type="ARBA" id="ARBA00022649"/>
    </source>
</evidence>
<organism evidence="7 8">
    <name type="scientific">Vandammella animalimorsus</name>
    <dbReference type="NCBI Taxonomy" id="2029117"/>
    <lineage>
        <taxon>Bacteria</taxon>
        <taxon>Pseudomonadati</taxon>
        <taxon>Pseudomonadota</taxon>
        <taxon>Betaproteobacteria</taxon>
        <taxon>Burkholderiales</taxon>
        <taxon>Comamonadaceae</taxon>
        <taxon>Vandammella</taxon>
    </lineage>
</organism>
<dbReference type="InterPro" id="IPR029060">
    <property type="entry name" value="PIN-like_dom_sf"/>
</dbReference>
<keyword evidence="2 5" id="KW-0540">Nuclease</keyword>
<gene>
    <name evidence="5" type="primary">vapC</name>
    <name evidence="7" type="ORF">CK625_09290</name>
</gene>
<evidence type="ECO:0000256" key="3">
    <source>
        <dbReference type="ARBA" id="ARBA00022723"/>
    </source>
</evidence>
<reference evidence="7 8" key="1">
    <citation type="submission" date="2017-08" db="EMBL/GenBank/DDBJ databases">
        <title>WGS of Clinical strains of the CDC Group NO-1 linked to zoonotic infections in humans.</title>
        <authorList>
            <person name="Bernier A.-M."/>
            <person name="Bernard K."/>
        </authorList>
    </citation>
    <scope>NUCLEOTIDE SEQUENCE [LARGE SCALE GENOMIC DNA]</scope>
    <source>
        <strain evidence="7 8">NML00-0135</strain>
    </source>
</reference>
<protein>
    <recommendedName>
        <fullName evidence="5">Ribonuclease VapC</fullName>
        <shortName evidence="5">RNase VapC</shortName>
        <ecNumber evidence="5">3.1.-.-</ecNumber>
    </recommendedName>
    <alternativeName>
        <fullName evidence="5">Toxin VapC</fullName>
    </alternativeName>
</protein>
<feature type="domain" description="PIN" evidence="6">
    <location>
        <begin position="3"/>
        <end position="133"/>
    </location>
</feature>
<keyword evidence="8" id="KW-1185">Reference proteome</keyword>
<dbReference type="Proteomes" id="UP000218054">
    <property type="component" value="Unassembled WGS sequence"/>
</dbReference>
<dbReference type="GO" id="GO:0090729">
    <property type="term" value="F:toxin activity"/>
    <property type="evidence" value="ECO:0007669"/>
    <property type="project" value="UniProtKB-KW"/>
</dbReference>
<feature type="binding site" evidence="5">
    <location>
        <position position="5"/>
    </location>
    <ligand>
        <name>Mg(2+)</name>
        <dbReference type="ChEBI" id="CHEBI:18420"/>
    </ligand>
</feature>
<name>A0A2A2AGJ9_9BURK</name>
<evidence type="ECO:0000313" key="7">
    <source>
        <dbReference type="EMBL" id="PAT36868.1"/>
    </source>
</evidence>
<keyword evidence="5" id="KW-0800">Toxin</keyword>
<dbReference type="SUPFAM" id="SSF88723">
    <property type="entry name" value="PIN domain-like"/>
    <property type="match status" value="1"/>
</dbReference>
<sequence>MLLPDTNVLLNAVHADSPQHAPAKQALEAAMLDTRGMALAWVVLIGFVRLSTKRGILPAPLDVADALGVVDDWLAHPRTRVLEPGPLHAGIFGRLLLSAGTAGNLTNDAHIAALAIEHQAEVLTFDKDFARFSGLRYQLLA</sequence>
<dbReference type="InterPro" id="IPR006226">
    <property type="entry name" value="Mtu_PIN"/>
</dbReference>
<dbReference type="EMBL" id="NSJB01000006">
    <property type="protein sequence ID" value="PAT36868.1"/>
    <property type="molecule type" value="Genomic_DNA"/>
</dbReference>
<dbReference type="EC" id="3.1.-.-" evidence="5"/>
<evidence type="ECO:0000259" key="6">
    <source>
        <dbReference type="Pfam" id="PF01850"/>
    </source>
</evidence>
<dbReference type="RefSeq" id="WP_095540035.1">
    <property type="nucleotide sequence ID" value="NZ_NSJB01000006.1"/>
</dbReference>
<dbReference type="NCBIfam" id="TIGR00028">
    <property type="entry name" value="Mtu_PIN_fam"/>
    <property type="match status" value="1"/>
</dbReference>
<keyword evidence="5" id="KW-0460">Magnesium</keyword>
<dbReference type="AlphaFoldDB" id="A0A2A2AGJ9"/>